<dbReference type="RefSeq" id="WP_230082505.1">
    <property type="nucleotide sequence ID" value="NZ_CP135990.1"/>
</dbReference>
<protein>
    <submittedName>
        <fullName evidence="1">Uncharacterized protein</fullName>
    </submittedName>
</protein>
<evidence type="ECO:0000313" key="2">
    <source>
        <dbReference type="Proteomes" id="UP001302443"/>
    </source>
</evidence>
<dbReference type="Proteomes" id="UP001302443">
    <property type="component" value="Chromosome"/>
</dbReference>
<organism evidence="1 2">
    <name type="scientific">Providencia zhijiangensis</name>
    <dbReference type="NCBI Taxonomy" id="3053982"/>
    <lineage>
        <taxon>Bacteria</taxon>
        <taxon>Pseudomonadati</taxon>
        <taxon>Pseudomonadota</taxon>
        <taxon>Gammaproteobacteria</taxon>
        <taxon>Enterobacterales</taxon>
        <taxon>Morganellaceae</taxon>
        <taxon>Providencia</taxon>
    </lineage>
</organism>
<name>A0ABZ0N496_9GAMM</name>
<accession>A0ABZ0N496</accession>
<evidence type="ECO:0000313" key="1">
    <source>
        <dbReference type="EMBL" id="WPA93139.1"/>
    </source>
</evidence>
<sequence length="155" mass="18821">MDEYKQPLSKEKMDKVHYESALAYANYLKSWFELNKGVEVRTERINFNEAKIINENGFKAANLPCDAWFFADIYDVFDENERNKFWREMNANSERESEEKIFVDLWFKMKAEAESTSIEKRKKSQRWLKRMRKIPLVIEIEKTMTMVEDSFRYKK</sequence>
<dbReference type="EMBL" id="CP135990">
    <property type="protein sequence ID" value="WPA93139.1"/>
    <property type="molecule type" value="Genomic_DNA"/>
</dbReference>
<reference evidence="1 2" key="1">
    <citation type="submission" date="2023-09" db="EMBL/GenBank/DDBJ databases">
        <title>Genomic Revisitation and Reclassification of the Genus Providencia.</title>
        <authorList>
            <person name="Dong X."/>
        </authorList>
    </citation>
    <scope>NUCLEOTIDE SEQUENCE [LARGE SCALE GENOMIC DNA]</scope>
    <source>
        <strain evidence="1 2">D4759</strain>
    </source>
</reference>
<proteinExistence type="predicted"/>
<keyword evidence="2" id="KW-1185">Reference proteome</keyword>
<gene>
    <name evidence="1" type="ORF">QS795_005060</name>
</gene>